<keyword evidence="10" id="KW-0687">Ribonucleoprotein</keyword>
<dbReference type="Gene3D" id="1.25.40.10">
    <property type="entry name" value="Tetratricopeptide repeat domain"/>
    <property type="match status" value="1"/>
</dbReference>
<comment type="subcellular location">
    <subcellularLocation>
        <location evidence="1">Mitochondrion</location>
    </subcellularLocation>
</comment>
<keyword evidence="6" id="KW-0694">RNA-binding</keyword>
<dbReference type="GO" id="GO:1990904">
    <property type="term" value="C:ribonucleoprotein complex"/>
    <property type="evidence" value="ECO:0007669"/>
    <property type="project" value="UniProtKB-KW"/>
</dbReference>
<dbReference type="GO" id="GO:0005739">
    <property type="term" value="C:mitochondrion"/>
    <property type="evidence" value="ECO:0007669"/>
    <property type="project" value="UniProtKB-SubCell"/>
</dbReference>
<dbReference type="GO" id="GO:0019843">
    <property type="term" value="F:rRNA binding"/>
    <property type="evidence" value="ECO:0007669"/>
    <property type="project" value="UniProtKB-KW"/>
</dbReference>
<dbReference type="GO" id="GO:0005840">
    <property type="term" value="C:ribosome"/>
    <property type="evidence" value="ECO:0007669"/>
    <property type="project" value="UniProtKB-KW"/>
</dbReference>
<keyword evidence="8" id="KW-0689">Ribosomal protein</keyword>
<evidence type="ECO:0000256" key="4">
    <source>
        <dbReference type="ARBA" id="ARBA00022737"/>
    </source>
</evidence>
<dbReference type="InterPro" id="IPR002885">
    <property type="entry name" value="PPR_rpt"/>
</dbReference>
<keyword evidence="5" id="KW-0810">Translation regulation</keyword>
<name>A0A6H5H575_9HEMI</name>
<organism evidence="12 13">
    <name type="scientific">Nesidiocoris tenuis</name>
    <dbReference type="NCBI Taxonomy" id="355587"/>
    <lineage>
        <taxon>Eukaryota</taxon>
        <taxon>Metazoa</taxon>
        <taxon>Ecdysozoa</taxon>
        <taxon>Arthropoda</taxon>
        <taxon>Hexapoda</taxon>
        <taxon>Insecta</taxon>
        <taxon>Pterygota</taxon>
        <taxon>Neoptera</taxon>
        <taxon>Paraneoptera</taxon>
        <taxon>Hemiptera</taxon>
        <taxon>Heteroptera</taxon>
        <taxon>Panheteroptera</taxon>
        <taxon>Cimicomorpha</taxon>
        <taxon>Miridae</taxon>
        <taxon>Dicyphina</taxon>
        <taxon>Nesidiocoris</taxon>
    </lineage>
</organism>
<dbReference type="EMBL" id="CADCXU010023065">
    <property type="protein sequence ID" value="CAB0010601.1"/>
    <property type="molecule type" value="Genomic_DNA"/>
</dbReference>
<evidence type="ECO:0000256" key="6">
    <source>
        <dbReference type="ARBA" id="ARBA00022884"/>
    </source>
</evidence>
<evidence type="ECO:0000256" key="11">
    <source>
        <dbReference type="ARBA" id="ARBA00035134"/>
    </source>
</evidence>
<protein>
    <recommendedName>
        <fullName evidence="11">Small ribosomal subunit protein mS39</fullName>
    </recommendedName>
</protein>
<dbReference type="InterPro" id="IPR055063">
    <property type="entry name" value="Rib_mS39_PPR"/>
</dbReference>
<evidence type="ECO:0000256" key="8">
    <source>
        <dbReference type="ARBA" id="ARBA00022980"/>
    </source>
</evidence>
<evidence type="ECO:0000256" key="9">
    <source>
        <dbReference type="ARBA" id="ARBA00023128"/>
    </source>
</evidence>
<dbReference type="Pfam" id="PF13812">
    <property type="entry name" value="PPR_3"/>
    <property type="match status" value="1"/>
</dbReference>
<keyword evidence="3" id="KW-0699">rRNA-binding</keyword>
<dbReference type="GO" id="GO:0032543">
    <property type="term" value="P:mitochondrial translation"/>
    <property type="evidence" value="ECO:0007669"/>
    <property type="project" value="InterPro"/>
</dbReference>
<keyword evidence="4" id="KW-0677">Repeat</keyword>
<proteinExistence type="inferred from homology"/>
<keyword evidence="9" id="KW-0496">Mitochondrion</keyword>
<evidence type="ECO:0000256" key="1">
    <source>
        <dbReference type="ARBA" id="ARBA00004173"/>
    </source>
</evidence>
<comment type="similarity">
    <text evidence="2">Belongs to the mitochondrion-specific ribosomal protein mS39 family.</text>
</comment>
<dbReference type="PANTHER" id="PTHR16276:SF1">
    <property type="entry name" value="SMALL RIBOSOMAL SUBUNIT PROTEIN MS39"/>
    <property type="match status" value="1"/>
</dbReference>
<evidence type="ECO:0000256" key="5">
    <source>
        <dbReference type="ARBA" id="ARBA00022845"/>
    </source>
</evidence>
<dbReference type="Pfam" id="PF22330">
    <property type="entry name" value="Rib_mS39_PPR"/>
    <property type="match status" value="1"/>
</dbReference>
<dbReference type="OrthoDB" id="185373at2759"/>
<keyword evidence="13" id="KW-1185">Reference proteome</keyword>
<dbReference type="InterPro" id="IPR037387">
    <property type="entry name" value="PTCD3"/>
</dbReference>
<dbReference type="AlphaFoldDB" id="A0A6H5H575"/>
<reference evidence="12 13" key="1">
    <citation type="submission" date="2020-02" db="EMBL/GenBank/DDBJ databases">
        <authorList>
            <person name="Ferguson B K."/>
        </authorList>
    </citation>
    <scope>NUCLEOTIDE SEQUENCE [LARGE SCALE GENOMIC DNA]</scope>
</reference>
<evidence type="ECO:0000256" key="3">
    <source>
        <dbReference type="ARBA" id="ARBA00022730"/>
    </source>
</evidence>
<keyword evidence="7" id="KW-0809">Transit peptide</keyword>
<sequence length="640" mass="72440">MNSNFRLLLPAVQSSKAKVPIIRAFPKCAYSSDTGDIKIPKRIPRGPTDILKALSSCVGVDPTAAHYKFHDDPYLMPYSNPNKRAYALSQEAGRKAALWHKVADPMIEAYVPTQAFTDESTVNEDVLASLISKQQVTDVMTVYGILKKRGNDVSVELKQKILELTCFYNSTDPLSEEWVEENWFRHGKPTGRVSQFSKKTWKDGGFAEKLFDEIIETGGNVDKASCALITGMIIHGQLDEAWKRFEECKQKGVKMNTDVYNALISKATSLRDSHDMAWQFIMQTLTEMKHYGLRPNLTTLNNVLQSLEMMASNRSSRPNALNTIAEFQALGIKPSLASFAHLIRIFQKDKRQMLGLILSTIEELEANSEALMTPRARDDNQFFVRAMESINHCGDRVLADRLDSLLHHAKNYSLIGNSHSESVYYRNYFLLVLGTEEIDDFMDFYGKYVPTLYIPEISIMQEVIKSVEVQMGWKHIPKLWGDIILFEHLRAETISYLLSVAVQAIMDDSDHSKAMGDVAWSVWEKIESGYLKQLSWTGEMLGDVLTLLVAAQELAKAHIVMDKIDRHQNSITGEPLPHSFERYIQACLEVANVDAALRCVRHCDARGRLETEQLLSKITNSGLTFDGPQQRVIGEIQRKF</sequence>
<dbReference type="GO" id="GO:0043024">
    <property type="term" value="F:ribosomal small subunit binding"/>
    <property type="evidence" value="ECO:0007669"/>
    <property type="project" value="InterPro"/>
</dbReference>
<dbReference type="Proteomes" id="UP000479000">
    <property type="component" value="Unassembled WGS sequence"/>
</dbReference>
<evidence type="ECO:0000313" key="13">
    <source>
        <dbReference type="Proteomes" id="UP000479000"/>
    </source>
</evidence>
<evidence type="ECO:0000256" key="2">
    <source>
        <dbReference type="ARBA" id="ARBA00008551"/>
    </source>
</evidence>
<dbReference type="PANTHER" id="PTHR16276">
    <property type="entry name" value="PENTATRICOPEPTIDE REPEAT DOMAIN-CONTAINING PROTEIN 3"/>
    <property type="match status" value="1"/>
</dbReference>
<evidence type="ECO:0000256" key="10">
    <source>
        <dbReference type="ARBA" id="ARBA00023274"/>
    </source>
</evidence>
<evidence type="ECO:0000313" key="12">
    <source>
        <dbReference type="EMBL" id="CAB0010601.1"/>
    </source>
</evidence>
<dbReference type="GO" id="GO:0006417">
    <property type="term" value="P:regulation of translation"/>
    <property type="evidence" value="ECO:0007669"/>
    <property type="project" value="UniProtKB-KW"/>
</dbReference>
<dbReference type="InterPro" id="IPR011990">
    <property type="entry name" value="TPR-like_helical_dom_sf"/>
</dbReference>
<gene>
    <name evidence="12" type="ORF">NTEN_LOCUS15642</name>
</gene>
<accession>A0A6H5H575</accession>
<evidence type="ECO:0000256" key="7">
    <source>
        <dbReference type="ARBA" id="ARBA00022946"/>
    </source>
</evidence>